<dbReference type="InterPro" id="IPR013783">
    <property type="entry name" value="Ig-like_fold"/>
</dbReference>
<dbReference type="InterPro" id="IPR006530">
    <property type="entry name" value="YD"/>
</dbReference>
<dbReference type="Gene3D" id="2.60.120.380">
    <property type="match status" value="5"/>
</dbReference>
<dbReference type="PATRIC" id="fig|42253.5.peg.2158"/>
<dbReference type="CDD" id="cd00603">
    <property type="entry name" value="IPT_PCSR"/>
    <property type="match status" value="1"/>
</dbReference>
<evidence type="ECO:0000313" key="2">
    <source>
        <dbReference type="EMBL" id="ALA58607.1"/>
    </source>
</evidence>
<gene>
    <name evidence="2" type="ORF">NITMOv2_2191</name>
</gene>
<feature type="domain" description="IPT/TIG" evidence="1">
    <location>
        <begin position="92"/>
        <end position="161"/>
    </location>
</feature>
<dbReference type="Pfam" id="PF01833">
    <property type="entry name" value="TIG"/>
    <property type="match status" value="2"/>
</dbReference>
<accession>A0A0K2GDB3</accession>
<reference evidence="2 3" key="1">
    <citation type="journal article" date="2015" name="Proc. Natl. Acad. Sci. U.S.A.">
        <title>Expanded metabolic versatility of ubiquitous nitrite-oxidizing bacteria from the genus Nitrospira.</title>
        <authorList>
            <person name="Koch H."/>
            <person name="Lucker S."/>
            <person name="Albertsen M."/>
            <person name="Kitzinger K."/>
            <person name="Herbold C."/>
            <person name="Spieck E."/>
            <person name="Nielsen P.H."/>
            <person name="Wagner M."/>
            <person name="Daims H."/>
        </authorList>
    </citation>
    <scope>NUCLEOTIDE SEQUENCE [LARGE SCALE GENOMIC DNA]</scope>
    <source>
        <strain evidence="2 3">NSP M-1</strain>
    </source>
</reference>
<feature type="domain" description="IPT/TIG" evidence="1">
    <location>
        <begin position="172"/>
        <end position="247"/>
    </location>
</feature>
<dbReference type="AlphaFoldDB" id="A0A0K2GDB3"/>
<dbReference type="NCBIfam" id="TIGR01643">
    <property type="entry name" value="YD_repeat_2x"/>
    <property type="match status" value="1"/>
</dbReference>
<keyword evidence="3" id="KW-1185">Reference proteome</keyword>
<dbReference type="STRING" id="42253.NITMOv2_2191"/>
<evidence type="ECO:0000259" key="1">
    <source>
        <dbReference type="Pfam" id="PF01833"/>
    </source>
</evidence>
<dbReference type="OrthoDB" id="8764461at2"/>
<evidence type="ECO:0000313" key="3">
    <source>
        <dbReference type="Proteomes" id="UP000069205"/>
    </source>
</evidence>
<dbReference type="InterPro" id="IPR031325">
    <property type="entry name" value="RHS_repeat"/>
</dbReference>
<proteinExistence type="predicted"/>
<dbReference type="Pfam" id="PF05593">
    <property type="entry name" value="RHS_repeat"/>
    <property type="match status" value="1"/>
</dbReference>
<dbReference type="EMBL" id="CP011801">
    <property type="protein sequence ID" value="ALA58607.1"/>
    <property type="molecule type" value="Genomic_DNA"/>
</dbReference>
<sequence>MRQVESCMRTMSQVFGQSMGYRGRAVLFSAALALAGVLSGSAADISYVYDHLGRLIAVIDPATDTAVYSYDAVGNLTGITRQSSGTLAVFQFTPSGGPVGTTVTIYGTGFSATPASNTVKFNGTTATVLTASTTVLTATVPNGATTGPISVTVAGTTATSVSSFTTGSGAAPTITSFSPTVGAFGTTVTLTGTNYDATPTKNKVTFNPAYGTVTTASATSLGVTVPVGAQSGPIGVATVNGNATSSQDFFVSPAGIPPADVQFTGRIVVGGATVVASITTANKVGLVVFDGIAGQRLNLGLTNVTIPSSTVSFIKPDGTVLSFASIGSGGGSLDSPVLPVTGTYTILIDPASTYTGNMTLTLSAELVGNLTIAGTPATVSITRVGQNARYFFTGTAGQTVSLGMTGVTITQSNVSMYKPDGSVFIPATSINTSGGALDTQVLPVSGAYAILVDPVSTYTGNMTLTLYGAADVTGTIALDGASVTSSLTVPGQRARYTFTGTAGQWVNVGLTSVSITSSTVSVLRPDGTTLSSVSVGTGGGSLDPPVLPSTGTYTIVVDPAGLYTGSMTLTLSSALTGSITLDGASVPISFARAGQTARYTFSGTAGQWVSLGLTSVTLTTVNVTLLKPDDTTLTSASVGTSGGGLEPPSTLPTTGTYTIVVDPAGTYTGNITLTLMSYLTGTLNLDGAATVSTISTIGQNALYTFSGTAGQWVGLGITSVTITSSTVMLLKPDGTTLSSANVTTAGATFDPPALPTTGTYTITVNPAAHYTGNMTLTLSSDVTGSVTINDPATTISIGRPGQNARYTFAGTAGQQVTVRITGNTLGALTVNLYTPSGGWQTGAGNSATSFNLPTVTLGTTGTYTVTISPGTTTGTLNLQVTNP</sequence>
<organism evidence="2 3">
    <name type="scientific">Nitrospira moscoviensis</name>
    <dbReference type="NCBI Taxonomy" id="42253"/>
    <lineage>
        <taxon>Bacteria</taxon>
        <taxon>Pseudomonadati</taxon>
        <taxon>Nitrospirota</taxon>
        <taxon>Nitrospiria</taxon>
        <taxon>Nitrospirales</taxon>
        <taxon>Nitrospiraceae</taxon>
        <taxon>Nitrospira</taxon>
    </lineage>
</organism>
<dbReference type="KEGG" id="nmv:NITMOv2_2191"/>
<name>A0A0K2GDB3_NITMO</name>
<dbReference type="InterPro" id="IPR002909">
    <property type="entry name" value="IPT_dom"/>
</dbReference>
<dbReference type="InterPro" id="IPR014756">
    <property type="entry name" value="Ig_E-set"/>
</dbReference>
<dbReference type="SUPFAM" id="SSF81296">
    <property type="entry name" value="E set domains"/>
    <property type="match status" value="2"/>
</dbReference>
<dbReference type="Gene3D" id="2.60.40.10">
    <property type="entry name" value="Immunoglobulins"/>
    <property type="match status" value="2"/>
</dbReference>
<dbReference type="Proteomes" id="UP000069205">
    <property type="component" value="Chromosome"/>
</dbReference>
<protein>
    <submittedName>
        <fullName evidence="2">Putative Bacterial pre-peptidase C-terminal domain protein</fullName>
    </submittedName>
</protein>